<evidence type="ECO:0000259" key="4">
    <source>
        <dbReference type="PROSITE" id="PS01124"/>
    </source>
</evidence>
<sequence length="352" mass="39352">MLVLDVRRQETRRDLPLKQSETVAADRRSDFLAARPTGAPAFHVGLFLVPGFALMSFASVIEPARGANRMSGKTLYDWTLFSSQGGEVLSNSGIGLQTQPLTEIRLDNLDMLIICAGTQGEQYRDLEVEAVLRRLRRHGVAVGAVSTGSFILARAGLLQGRRCTVHWDYLDSFQEAFPEHELCHDLFVIDDGVVTCAGATSALDLMLQTIRNHHGPELARSIAEQFLHGAIRAPADDQRNMRHRMGVANPVVLRAIELMEQTVEEPVPPHHLASQVGVSQRQLERLCKRHLGCTPARYHMRLRLERARRMLRQTSLSVAEVAVACGFVALSHFAKAYRHNFGCRPRDDRRPQ</sequence>
<dbReference type="SMART" id="SM00342">
    <property type="entry name" value="HTH_ARAC"/>
    <property type="match status" value="1"/>
</dbReference>
<dbReference type="EMBL" id="JAXCLW010000002">
    <property type="protein sequence ID" value="MDY0882970.1"/>
    <property type="molecule type" value="Genomic_DNA"/>
</dbReference>
<dbReference type="Pfam" id="PF12833">
    <property type="entry name" value="HTH_18"/>
    <property type="match status" value="1"/>
</dbReference>
<organism evidence="5 6">
    <name type="scientific">Dongia soli</name>
    <dbReference type="NCBI Taxonomy" id="600628"/>
    <lineage>
        <taxon>Bacteria</taxon>
        <taxon>Pseudomonadati</taxon>
        <taxon>Pseudomonadota</taxon>
        <taxon>Alphaproteobacteria</taxon>
        <taxon>Rhodospirillales</taxon>
        <taxon>Dongiaceae</taxon>
        <taxon>Dongia</taxon>
    </lineage>
</organism>
<dbReference type="Gene3D" id="3.40.50.880">
    <property type="match status" value="1"/>
</dbReference>
<evidence type="ECO:0000313" key="6">
    <source>
        <dbReference type="Proteomes" id="UP001279642"/>
    </source>
</evidence>
<keyword evidence="1" id="KW-0805">Transcription regulation</keyword>
<dbReference type="CDD" id="cd03136">
    <property type="entry name" value="GATase1_AraC_ArgR_like"/>
    <property type="match status" value="1"/>
</dbReference>
<proteinExistence type="predicted"/>
<reference evidence="5 6" key="1">
    <citation type="journal article" date="2016" name="Antonie Van Leeuwenhoek">
        <title>Dongia soli sp. nov., isolated from soil from Dokdo, Korea.</title>
        <authorList>
            <person name="Kim D.U."/>
            <person name="Lee H."/>
            <person name="Kim H."/>
            <person name="Kim S.G."/>
            <person name="Ka J.O."/>
        </authorList>
    </citation>
    <scope>NUCLEOTIDE SEQUENCE [LARGE SCALE GENOMIC DNA]</scope>
    <source>
        <strain evidence="5 6">D78</strain>
    </source>
</reference>
<feature type="transmembrane region" description="Helical" evidence="3">
    <location>
        <begin position="41"/>
        <end position="61"/>
    </location>
</feature>
<keyword evidence="3" id="KW-1133">Transmembrane helix</keyword>
<comment type="caution">
    <text evidence="5">The sequence shown here is derived from an EMBL/GenBank/DDBJ whole genome shotgun (WGS) entry which is preliminary data.</text>
</comment>
<gene>
    <name evidence="5" type="ORF">SMD27_08950</name>
</gene>
<dbReference type="InterPro" id="IPR018060">
    <property type="entry name" value="HTH_AraC"/>
</dbReference>
<dbReference type="Pfam" id="PF01965">
    <property type="entry name" value="DJ-1_PfpI"/>
    <property type="match status" value="1"/>
</dbReference>
<feature type="domain" description="HTH araC/xylS-type" evidence="4">
    <location>
        <begin position="253"/>
        <end position="351"/>
    </location>
</feature>
<evidence type="ECO:0000313" key="5">
    <source>
        <dbReference type="EMBL" id="MDY0882970.1"/>
    </source>
</evidence>
<dbReference type="Proteomes" id="UP001279642">
    <property type="component" value="Unassembled WGS sequence"/>
</dbReference>
<dbReference type="SUPFAM" id="SSF46689">
    <property type="entry name" value="Homeodomain-like"/>
    <property type="match status" value="2"/>
</dbReference>
<feature type="transmembrane region" description="Helical" evidence="3">
    <location>
        <begin position="310"/>
        <end position="330"/>
    </location>
</feature>
<dbReference type="PROSITE" id="PS01124">
    <property type="entry name" value="HTH_ARAC_FAMILY_2"/>
    <property type="match status" value="1"/>
</dbReference>
<keyword evidence="2" id="KW-0804">Transcription</keyword>
<dbReference type="InterPro" id="IPR029062">
    <property type="entry name" value="Class_I_gatase-like"/>
</dbReference>
<evidence type="ECO:0000256" key="2">
    <source>
        <dbReference type="ARBA" id="ARBA00023163"/>
    </source>
</evidence>
<dbReference type="PANTHER" id="PTHR43130">
    <property type="entry name" value="ARAC-FAMILY TRANSCRIPTIONAL REGULATOR"/>
    <property type="match status" value="1"/>
</dbReference>
<name>A0ABU5E9D4_9PROT</name>
<dbReference type="InterPro" id="IPR052158">
    <property type="entry name" value="INH-QAR"/>
</dbReference>
<dbReference type="SUPFAM" id="SSF52317">
    <property type="entry name" value="Class I glutamine amidotransferase-like"/>
    <property type="match status" value="1"/>
</dbReference>
<keyword evidence="6" id="KW-1185">Reference proteome</keyword>
<dbReference type="InterPro" id="IPR009057">
    <property type="entry name" value="Homeodomain-like_sf"/>
</dbReference>
<evidence type="ECO:0000256" key="3">
    <source>
        <dbReference type="SAM" id="Phobius"/>
    </source>
</evidence>
<dbReference type="InterPro" id="IPR002818">
    <property type="entry name" value="DJ-1/PfpI"/>
</dbReference>
<evidence type="ECO:0000256" key="1">
    <source>
        <dbReference type="ARBA" id="ARBA00023015"/>
    </source>
</evidence>
<accession>A0ABU5E9D4</accession>
<dbReference type="PANTHER" id="PTHR43130:SF3">
    <property type="entry name" value="HTH-TYPE TRANSCRIPTIONAL REGULATOR RV1931C"/>
    <property type="match status" value="1"/>
</dbReference>
<keyword evidence="3" id="KW-0812">Transmembrane</keyword>
<dbReference type="RefSeq" id="WP_320508026.1">
    <property type="nucleotide sequence ID" value="NZ_JAXCLW010000002.1"/>
</dbReference>
<dbReference type="Gene3D" id="1.10.10.60">
    <property type="entry name" value="Homeodomain-like"/>
    <property type="match status" value="2"/>
</dbReference>
<keyword evidence="3" id="KW-0472">Membrane</keyword>
<protein>
    <submittedName>
        <fullName evidence="5">GlxA family transcriptional regulator</fullName>
    </submittedName>
</protein>